<dbReference type="PANTHER" id="PTHR40257:SF1">
    <property type="entry name" value="DUF1330 DOMAIN-CONTAINING PROTEIN"/>
    <property type="match status" value="1"/>
</dbReference>
<dbReference type="GeneID" id="83880708"/>
<dbReference type="Gene3D" id="3.30.70.100">
    <property type="match status" value="1"/>
</dbReference>
<keyword evidence="3" id="KW-1185">Reference proteome</keyword>
<sequence length="139" mass="15726">MPHLSFGKEDFEAFKANDREGPIHMLNLVNLLPKAKYEDGTEVDGAEAYATYGRETAPIFQRVGGKIVWRGKVEQMLIGPSDDEQWDVCFIAEYPSPAAFIAMISDPEYRRAMVHRQVSVADSRLIRMAPTETRETFAD</sequence>
<evidence type="ECO:0000313" key="3">
    <source>
        <dbReference type="Proteomes" id="UP000051870"/>
    </source>
</evidence>
<protein>
    <recommendedName>
        <fullName evidence="1">DUF1330 domain-containing protein</fullName>
    </recommendedName>
</protein>
<dbReference type="RefSeq" id="WP_058310765.1">
    <property type="nucleotide sequence ID" value="NZ_CYTW01000001.1"/>
</dbReference>
<proteinExistence type="predicted"/>
<evidence type="ECO:0000313" key="2">
    <source>
        <dbReference type="EMBL" id="CUJ93749.1"/>
    </source>
</evidence>
<dbReference type="Pfam" id="PF07045">
    <property type="entry name" value="DUF1330"/>
    <property type="match status" value="1"/>
</dbReference>
<dbReference type="SUPFAM" id="SSF54909">
    <property type="entry name" value="Dimeric alpha+beta barrel"/>
    <property type="match status" value="1"/>
</dbReference>
<dbReference type="InterPro" id="IPR011008">
    <property type="entry name" value="Dimeric_a/b-barrel"/>
</dbReference>
<accession>A0A0P1I6Q8</accession>
<reference evidence="3" key="1">
    <citation type="submission" date="2015-09" db="EMBL/GenBank/DDBJ databases">
        <authorList>
            <person name="Rodrigo-Torres Lidia"/>
            <person name="Arahal R.David."/>
        </authorList>
    </citation>
    <scope>NUCLEOTIDE SEQUENCE [LARGE SCALE GENOMIC DNA]</scope>
    <source>
        <strain evidence="3">CECT 7735</strain>
    </source>
</reference>
<gene>
    <name evidence="2" type="ORF">PH7735_01661</name>
</gene>
<evidence type="ECO:0000259" key="1">
    <source>
        <dbReference type="Pfam" id="PF07045"/>
    </source>
</evidence>
<feature type="domain" description="DUF1330" evidence="1">
    <location>
        <begin position="42"/>
        <end position="118"/>
    </location>
</feature>
<dbReference type="STRING" id="1715693.PH7735_01661"/>
<dbReference type="InterPro" id="IPR010753">
    <property type="entry name" value="DUF1330"/>
</dbReference>
<dbReference type="AlphaFoldDB" id="A0A0P1I6Q8"/>
<dbReference type="Proteomes" id="UP000051870">
    <property type="component" value="Unassembled WGS sequence"/>
</dbReference>
<dbReference type="PANTHER" id="PTHR40257">
    <property type="match status" value="1"/>
</dbReference>
<dbReference type="EMBL" id="CYTW01000001">
    <property type="protein sequence ID" value="CUJ93749.1"/>
    <property type="molecule type" value="Genomic_DNA"/>
</dbReference>
<name>A0A0P1I6Q8_9RHOB</name>
<organism evidence="2 3">
    <name type="scientific">Shimia thalassica</name>
    <dbReference type="NCBI Taxonomy" id="1715693"/>
    <lineage>
        <taxon>Bacteria</taxon>
        <taxon>Pseudomonadati</taxon>
        <taxon>Pseudomonadota</taxon>
        <taxon>Alphaproteobacteria</taxon>
        <taxon>Rhodobacterales</taxon>
        <taxon>Roseobacteraceae</taxon>
    </lineage>
</organism>